<feature type="compositionally biased region" description="Basic and acidic residues" evidence="6">
    <location>
        <begin position="195"/>
        <end position="207"/>
    </location>
</feature>
<evidence type="ECO:0000256" key="1">
    <source>
        <dbReference type="ARBA" id="ARBA00004123"/>
    </source>
</evidence>
<keyword evidence="4" id="KW-0963">Cytoplasm</keyword>
<keyword evidence="8" id="KW-1185">Reference proteome</keyword>
<feature type="region of interest" description="Disordered" evidence="6">
    <location>
        <begin position="1"/>
        <end position="44"/>
    </location>
</feature>
<evidence type="ECO:0000256" key="6">
    <source>
        <dbReference type="SAM" id="MobiDB-lite"/>
    </source>
</evidence>
<reference evidence="7" key="2">
    <citation type="submission" date="2025-09" db="UniProtKB">
        <authorList>
            <consortium name="Ensembl"/>
        </authorList>
    </citation>
    <scope>IDENTIFICATION</scope>
</reference>
<evidence type="ECO:0000313" key="7">
    <source>
        <dbReference type="Ensembl" id="ENSGMOP00000035542.1"/>
    </source>
</evidence>
<dbReference type="GeneTree" id="ENSGT00390000012588"/>
<keyword evidence="5" id="KW-0539">Nucleus</keyword>
<proteinExistence type="inferred from homology"/>
<dbReference type="Ensembl" id="ENSGMOT00000027722.1">
    <property type="protein sequence ID" value="ENSGMOP00000035542.1"/>
    <property type="gene ID" value="ENSGMOG00000035861.1"/>
</dbReference>
<reference evidence="7" key="1">
    <citation type="submission" date="2025-08" db="UniProtKB">
        <authorList>
            <consortium name="Ensembl"/>
        </authorList>
    </citation>
    <scope>IDENTIFICATION</scope>
</reference>
<dbReference type="GO" id="GO:0005634">
    <property type="term" value="C:nucleus"/>
    <property type="evidence" value="ECO:0007669"/>
    <property type="project" value="UniProtKB-SubCell"/>
</dbReference>
<dbReference type="PANTHER" id="PTHR18842">
    <property type="entry name" value="INTERLEUKIN-1 RECEPTOR-ASSOCIATED KINASE 1-BINDING PROTEIN 1"/>
    <property type="match status" value="1"/>
</dbReference>
<evidence type="ECO:0000256" key="5">
    <source>
        <dbReference type="ARBA" id="ARBA00023242"/>
    </source>
</evidence>
<comment type="subcellular location">
    <subcellularLocation>
        <location evidence="2">Cytoplasm</location>
    </subcellularLocation>
    <subcellularLocation>
        <location evidence="1">Nucleus</location>
    </subcellularLocation>
</comment>
<dbReference type="OMA" id="TQTATRE"/>
<evidence type="ECO:0000256" key="2">
    <source>
        <dbReference type="ARBA" id="ARBA00004496"/>
    </source>
</evidence>
<accession>A0A8C5APV7</accession>
<dbReference type="Pfam" id="PF04402">
    <property type="entry name" value="SIMPL"/>
    <property type="match status" value="1"/>
</dbReference>
<dbReference type="GO" id="GO:0043123">
    <property type="term" value="P:positive regulation of canonical NF-kappaB signal transduction"/>
    <property type="evidence" value="ECO:0007669"/>
    <property type="project" value="InterPro"/>
</dbReference>
<dbReference type="GO" id="GO:0005737">
    <property type="term" value="C:cytoplasm"/>
    <property type="evidence" value="ECO:0007669"/>
    <property type="project" value="UniProtKB-SubCell"/>
</dbReference>
<organism evidence="7 8">
    <name type="scientific">Gadus morhua</name>
    <name type="common">Atlantic cod</name>
    <dbReference type="NCBI Taxonomy" id="8049"/>
    <lineage>
        <taxon>Eukaryota</taxon>
        <taxon>Metazoa</taxon>
        <taxon>Chordata</taxon>
        <taxon>Craniata</taxon>
        <taxon>Vertebrata</taxon>
        <taxon>Euteleostomi</taxon>
        <taxon>Actinopterygii</taxon>
        <taxon>Neopterygii</taxon>
        <taxon>Teleostei</taxon>
        <taxon>Neoteleostei</taxon>
        <taxon>Acanthomorphata</taxon>
        <taxon>Zeiogadaria</taxon>
        <taxon>Gadariae</taxon>
        <taxon>Gadiformes</taxon>
        <taxon>Gadoidei</taxon>
        <taxon>Gadidae</taxon>
        <taxon>Gadus</taxon>
    </lineage>
</organism>
<name>A0A8C5APV7_GADMO</name>
<dbReference type="InterPro" id="IPR030312">
    <property type="entry name" value="IRAK1BP1"/>
</dbReference>
<feature type="compositionally biased region" description="Polar residues" evidence="6">
    <location>
        <begin position="1"/>
        <end position="12"/>
    </location>
</feature>
<evidence type="ECO:0000256" key="3">
    <source>
        <dbReference type="ARBA" id="ARBA00005509"/>
    </source>
</evidence>
<dbReference type="GO" id="GO:0006955">
    <property type="term" value="P:immune response"/>
    <property type="evidence" value="ECO:0007669"/>
    <property type="project" value="InterPro"/>
</dbReference>
<dbReference type="Proteomes" id="UP000694546">
    <property type="component" value="Chromosome 21"/>
</dbReference>
<dbReference type="InterPro" id="IPR007497">
    <property type="entry name" value="SIMPL/DUF541"/>
</dbReference>
<dbReference type="PANTHER" id="PTHR18842:SF2">
    <property type="entry name" value="INTERLEUKIN-1 RECEPTOR-ASSOCIATED KINASE 1-BINDING PROTEIN 1"/>
    <property type="match status" value="1"/>
</dbReference>
<dbReference type="Gene3D" id="3.30.110.170">
    <property type="entry name" value="Protein of unknown function (DUF541), domain 1"/>
    <property type="match status" value="1"/>
</dbReference>
<dbReference type="Gene3D" id="3.30.70.2970">
    <property type="entry name" value="Protein of unknown function (DUF541), domain 2"/>
    <property type="match status" value="1"/>
</dbReference>
<comment type="similarity">
    <text evidence="3">Belongs to the IRAK1BP1 family.</text>
</comment>
<evidence type="ECO:0000256" key="4">
    <source>
        <dbReference type="ARBA" id="ARBA00022490"/>
    </source>
</evidence>
<evidence type="ECO:0000313" key="8">
    <source>
        <dbReference type="Proteomes" id="UP000694546"/>
    </source>
</evidence>
<dbReference type="AlphaFoldDB" id="A0A8C5APV7"/>
<protein>
    <submittedName>
        <fullName evidence="7">Interleukin-1 receptor-associated kinase 1 binding protein 1</fullName>
    </submittedName>
</protein>
<sequence>TTLPFTPPSSINRVCFDSGDSAPHRQRGLVSPSTPPQRAPRVREVQVTGFAEDSRQADRVTLSIRVSSSKESASDASSSVSRRLEYIQQTLRQHGVKEEEVSVKRSIHRENDVYHMQAEAAVDFSDFHTMDRVCCVLLEKLDKSVSIGSPRFHHSKESLSNLRCRVCLEAVENAQRKASDLSHLLGQTLGPPLLVREEETREWRSPEDGDEEQEGEDGVKREGEATRSVTHGRTVAWASSRVSVTFTFLDKARKKH</sequence>
<feature type="region of interest" description="Disordered" evidence="6">
    <location>
        <begin position="195"/>
        <end position="232"/>
    </location>
</feature>